<proteinExistence type="predicted"/>
<organism evidence="1 2">
    <name type="scientific">Hymenobacter fastidiosus</name>
    <dbReference type="NCBI Taxonomy" id="486264"/>
    <lineage>
        <taxon>Bacteria</taxon>
        <taxon>Pseudomonadati</taxon>
        <taxon>Bacteroidota</taxon>
        <taxon>Cytophagia</taxon>
        <taxon>Cytophagales</taxon>
        <taxon>Hymenobacteraceae</taxon>
        <taxon>Hymenobacter</taxon>
    </lineage>
</organism>
<keyword evidence="2" id="KW-1185">Reference proteome</keyword>
<gene>
    <name evidence="1" type="ORF">GCM10022408_13330</name>
</gene>
<name>A0ABP7RW46_9BACT</name>
<evidence type="ECO:0000313" key="2">
    <source>
        <dbReference type="Proteomes" id="UP001500567"/>
    </source>
</evidence>
<sequence length="80" mass="8495">MVLVVSEETGPMSLVRGGDVFRNLSSSDRRARLDEFLFDVQPNSDHCGSRDQGGSSGVGPCPFPIHNFGSSATRALAVLS</sequence>
<dbReference type="Proteomes" id="UP001500567">
    <property type="component" value="Unassembled WGS sequence"/>
</dbReference>
<reference evidence="2" key="1">
    <citation type="journal article" date="2019" name="Int. J. Syst. Evol. Microbiol.">
        <title>The Global Catalogue of Microorganisms (GCM) 10K type strain sequencing project: providing services to taxonomists for standard genome sequencing and annotation.</title>
        <authorList>
            <consortium name="The Broad Institute Genomics Platform"/>
            <consortium name="The Broad Institute Genome Sequencing Center for Infectious Disease"/>
            <person name="Wu L."/>
            <person name="Ma J."/>
        </authorList>
    </citation>
    <scope>NUCLEOTIDE SEQUENCE [LARGE SCALE GENOMIC DNA]</scope>
    <source>
        <strain evidence="2">JCM 17224</strain>
    </source>
</reference>
<dbReference type="EMBL" id="BAABDJ010000007">
    <property type="protein sequence ID" value="GAA4003145.1"/>
    <property type="molecule type" value="Genomic_DNA"/>
</dbReference>
<evidence type="ECO:0000313" key="1">
    <source>
        <dbReference type="EMBL" id="GAA4003145.1"/>
    </source>
</evidence>
<comment type="caution">
    <text evidence="1">The sequence shown here is derived from an EMBL/GenBank/DDBJ whole genome shotgun (WGS) entry which is preliminary data.</text>
</comment>
<accession>A0ABP7RW46</accession>
<protein>
    <submittedName>
        <fullName evidence="1">Uncharacterized protein</fullName>
    </submittedName>
</protein>